<dbReference type="AlphaFoldDB" id="A0A806JYC0"/>
<reference evidence="2" key="1">
    <citation type="submission" date="2012-03" db="EMBL/GenBank/DDBJ databases">
        <title>Functional metagenomics reveals considerable lignocellulase gene clusters in the gut microbiome of a wood-feeding higher termite.</title>
        <authorList>
            <person name="Liu N."/>
        </authorList>
    </citation>
    <scope>NUCLEOTIDE SEQUENCE</scope>
</reference>
<sequence>MIFTACTESEPEPEEELPVTYAVTVVSGTGSGDYEEGETVFITADAAPQFQQFKNWTTSSAGVTFANANSDTTTFTMPANNVTVTANYELAPLTSISAVTTYLTAQSGGSTAANPISLKVNMALGTPGNAGSEFRNLLAAIDTAEKFVELDLGSSTMIGTAFTTGTTSGTPVTGGLRVVSINLPSTATSITSTAFRNWTSLKSASGTGITATVGSGLYGVLEGCTALTSVNFPELVTLGSYTFWGCTSLASVNIPKVASITGSAFYNCGSVTNIIIAGGLSTSAFGSTSLSARVSSFRTYYLENTQAGRVETYAYDGSAWTGPTTN</sequence>
<dbReference type="PANTHER" id="PTHR45661">
    <property type="entry name" value="SURFACE ANTIGEN"/>
    <property type="match status" value="1"/>
</dbReference>
<name>A0A806JYC0_9BACT</name>
<feature type="domain" description="Bacterial repeat" evidence="1">
    <location>
        <begin position="27"/>
        <end position="90"/>
    </location>
</feature>
<dbReference type="InterPro" id="IPR053139">
    <property type="entry name" value="Surface_bspA-like"/>
</dbReference>
<dbReference type="InterPro" id="IPR044060">
    <property type="entry name" value="Bacterial_rp_domain"/>
</dbReference>
<dbReference type="Pfam" id="PF18998">
    <property type="entry name" value="Flg_new_2"/>
    <property type="match status" value="1"/>
</dbReference>
<dbReference type="PANTHER" id="PTHR45661:SF3">
    <property type="entry name" value="IG-LIKE DOMAIN-CONTAINING PROTEIN"/>
    <property type="match status" value="1"/>
</dbReference>
<evidence type="ECO:0000313" key="2">
    <source>
        <dbReference type="EMBL" id="AGS51931.1"/>
    </source>
</evidence>
<dbReference type="InterPro" id="IPR026906">
    <property type="entry name" value="LRR_5"/>
</dbReference>
<dbReference type="SUPFAM" id="SSF52058">
    <property type="entry name" value="L domain-like"/>
    <property type="match status" value="1"/>
</dbReference>
<dbReference type="Pfam" id="PF13306">
    <property type="entry name" value="LRR_5"/>
    <property type="match status" value="1"/>
</dbReference>
<organism evidence="2">
    <name type="scientific">uncultured bacterium contig00003</name>
    <dbReference type="NCBI Taxonomy" id="1181495"/>
    <lineage>
        <taxon>Bacteria</taxon>
        <taxon>environmental samples</taxon>
    </lineage>
</organism>
<dbReference type="InterPro" id="IPR032675">
    <property type="entry name" value="LRR_dom_sf"/>
</dbReference>
<evidence type="ECO:0000259" key="1">
    <source>
        <dbReference type="Pfam" id="PF18998"/>
    </source>
</evidence>
<dbReference type="EMBL" id="JQ844178">
    <property type="protein sequence ID" value="AGS51931.1"/>
    <property type="molecule type" value="Genomic_DNA"/>
</dbReference>
<dbReference type="Gene3D" id="3.80.10.10">
    <property type="entry name" value="Ribonuclease Inhibitor"/>
    <property type="match status" value="1"/>
</dbReference>
<proteinExistence type="predicted"/>
<protein>
    <submittedName>
        <fullName evidence="2">Cell surface protein</fullName>
    </submittedName>
</protein>
<accession>A0A806JYC0</accession>